<name>A0A3M7MH24_9PLEO</name>
<organism evidence="1 2">
    <name type="scientific">Pyrenophora seminiperda CCB06</name>
    <dbReference type="NCBI Taxonomy" id="1302712"/>
    <lineage>
        <taxon>Eukaryota</taxon>
        <taxon>Fungi</taxon>
        <taxon>Dikarya</taxon>
        <taxon>Ascomycota</taxon>
        <taxon>Pezizomycotina</taxon>
        <taxon>Dothideomycetes</taxon>
        <taxon>Pleosporomycetidae</taxon>
        <taxon>Pleosporales</taxon>
        <taxon>Pleosporineae</taxon>
        <taxon>Pleosporaceae</taxon>
        <taxon>Pyrenophora</taxon>
    </lineage>
</organism>
<dbReference type="EMBL" id="KE747841">
    <property type="protein sequence ID" value="RMZ73738.1"/>
    <property type="molecule type" value="Genomic_DNA"/>
</dbReference>
<proteinExistence type="predicted"/>
<evidence type="ECO:0000313" key="2">
    <source>
        <dbReference type="Proteomes" id="UP000265663"/>
    </source>
</evidence>
<dbReference type="Proteomes" id="UP000265663">
    <property type="component" value="Unassembled WGS sequence"/>
</dbReference>
<dbReference type="AlphaFoldDB" id="A0A3M7MH24"/>
<protein>
    <submittedName>
        <fullName evidence="1">Uncharacterized protein</fullName>
    </submittedName>
</protein>
<sequence>MARAPRRFSRSVEGHNHR</sequence>
<gene>
    <name evidence="1" type="ORF">GMOD_00009506</name>
</gene>
<evidence type="ECO:0000313" key="1">
    <source>
        <dbReference type="EMBL" id="RMZ73738.1"/>
    </source>
</evidence>
<accession>A0A3M7MH24</accession>
<reference evidence="1 2" key="1">
    <citation type="journal article" date="2014" name="PLoS ONE">
        <title>De novo Genome Assembly of the Fungal Plant Pathogen Pyrenophora semeniperda.</title>
        <authorList>
            <person name="Soliai M.M."/>
            <person name="Meyer S.E."/>
            <person name="Udall J.A."/>
            <person name="Elzinga D.E."/>
            <person name="Hermansen R.A."/>
            <person name="Bodily P.M."/>
            <person name="Hart A.A."/>
            <person name="Coleman C.E."/>
        </authorList>
    </citation>
    <scope>NUCLEOTIDE SEQUENCE [LARGE SCALE GENOMIC DNA]</scope>
    <source>
        <strain evidence="1 2">CCB06</strain>
        <tissue evidence="1">Mycelium</tissue>
    </source>
</reference>
<keyword evidence="2" id="KW-1185">Reference proteome</keyword>